<dbReference type="Proteomes" id="UP000002528">
    <property type="component" value="Chromosome"/>
</dbReference>
<dbReference type="GO" id="GO:0008713">
    <property type="term" value="F:ADP-heptose-lipopolysaccharide heptosyltransferase activity"/>
    <property type="evidence" value="ECO:0007669"/>
    <property type="project" value="TreeGrafter"/>
</dbReference>
<dbReference type="AlphaFoldDB" id="Q4FLW4"/>
<dbReference type="eggNOG" id="COG0859">
    <property type="taxonomic scope" value="Bacteria"/>
</dbReference>
<dbReference type="PANTHER" id="PTHR30160">
    <property type="entry name" value="TETRAACYLDISACCHARIDE 4'-KINASE-RELATED"/>
    <property type="match status" value="1"/>
</dbReference>
<dbReference type="SUPFAM" id="SSF53756">
    <property type="entry name" value="UDP-Glycosyltransferase/glycogen phosphorylase"/>
    <property type="match status" value="1"/>
</dbReference>
<dbReference type="GeneID" id="66295509"/>
<protein>
    <recommendedName>
        <fullName evidence="3">Lipopolysaccharide heptosyltransferase family protein</fullName>
    </recommendedName>
</protein>
<dbReference type="OrthoDB" id="9781892at2"/>
<evidence type="ECO:0008006" key="3">
    <source>
        <dbReference type="Google" id="ProtNLM"/>
    </source>
</evidence>
<gene>
    <name evidence="1" type="ordered locus">SAR11_1017</name>
</gene>
<proteinExistence type="predicted"/>
<dbReference type="KEGG" id="pub:SAR11_1017"/>
<evidence type="ECO:0000313" key="1">
    <source>
        <dbReference type="EMBL" id="AAZ21824.1"/>
    </source>
</evidence>
<dbReference type="GO" id="GO:0005829">
    <property type="term" value="C:cytosol"/>
    <property type="evidence" value="ECO:0007669"/>
    <property type="project" value="TreeGrafter"/>
</dbReference>
<keyword evidence="2" id="KW-1185">Reference proteome</keyword>
<dbReference type="InterPro" id="IPR051199">
    <property type="entry name" value="LPS_LOS_Heptosyltrfase"/>
</dbReference>
<dbReference type="HOGENOM" id="CLU_839002_0_0_5"/>
<dbReference type="EMBL" id="CP000084">
    <property type="protein sequence ID" value="AAZ21824.1"/>
    <property type="molecule type" value="Genomic_DNA"/>
</dbReference>
<dbReference type="STRING" id="335992.SAR11_1017"/>
<dbReference type="RefSeq" id="WP_011282114.1">
    <property type="nucleotide sequence ID" value="NC_007205.1"/>
</dbReference>
<dbReference type="PANTHER" id="PTHR30160:SF15">
    <property type="entry name" value="GLYCOSYLTRANSFERASE HI_0523-RELATED"/>
    <property type="match status" value="1"/>
</dbReference>
<sequence length="317" mass="37981">MKKILIFKKDRIGDFLNISPILYNLKHNFPEAHITIVCSSYNYSIAKHYTFINKFLIFKHSALFFLIKNYSSFFFNKYDLILQLDSKNSSYLLAALIRAHKKASIKFIKYKNFFGINIIKKRPSFLISLFYNFFLTSNENYDHPNNKKNHYLSLYLQILKQLNIKIHSEKHYLPYMPTKNIYLNNYYNIHIDERWSFFKKPFLERFEKKLSDLVIDNTVVLTSNLGGNDFFNFLFFKYKNNKNIYFNNKATVNELINIIYYSHSVISSHTGLTVHIAAAFDKKIIDIVSPKIFNELDRWIPISSNYQRFNFENFFFE</sequence>
<evidence type="ECO:0000313" key="2">
    <source>
        <dbReference type="Proteomes" id="UP000002528"/>
    </source>
</evidence>
<reference evidence="1 2" key="1">
    <citation type="journal article" date="2005" name="Science">
        <title>Genome streamlining in a cosmopolitan oceanic bacterium.</title>
        <authorList>
            <person name="Giovannoni S.J."/>
            <person name="Tripp H.J."/>
            <person name="Givan S."/>
            <person name="Podar M."/>
            <person name="Vergin K.L."/>
            <person name="Baptista D."/>
            <person name="Bibbs L."/>
            <person name="Eads J."/>
            <person name="Richardson T.H."/>
            <person name="Noordewier M."/>
            <person name="Rappe M.S."/>
            <person name="Short J.M."/>
            <person name="Carrington J.C."/>
            <person name="Mathur E.J."/>
        </authorList>
    </citation>
    <scope>NUCLEOTIDE SEQUENCE [LARGE SCALE GENOMIC DNA]</scope>
    <source>
        <strain evidence="1 2">HTCC1062</strain>
    </source>
</reference>
<dbReference type="GO" id="GO:0009244">
    <property type="term" value="P:lipopolysaccharide core region biosynthetic process"/>
    <property type="evidence" value="ECO:0007669"/>
    <property type="project" value="TreeGrafter"/>
</dbReference>
<name>Q4FLW4_PELUB</name>
<dbReference type="Gene3D" id="3.40.50.2000">
    <property type="entry name" value="Glycogen Phosphorylase B"/>
    <property type="match status" value="2"/>
</dbReference>
<organism evidence="1 2">
    <name type="scientific">Pelagibacter ubique (strain HTCC1062)</name>
    <dbReference type="NCBI Taxonomy" id="335992"/>
    <lineage>
        <taxon>Bacteria</taxon>
        <taxon>Pseudomonadati</taxon>
        <taxon>Pseudomonadota</taxon>
        <taxon>Alphaproteobacteria</taxon>
        <taxon>Candidatus Pelagibacterales</taxon>
        <taxon>Candidatus Pelagibacteraceae</taxon>
        <taxon>Candidatus Pelagibacter</taxon>
    </lineage>
</organism>
<accession>Q4FLW4</accession>